<dbReference type="InterPro" id="IPR019404">
    <property type="entry name" value="Mediator_Med11"/>
</dbReference>
<evidence type="ECO:0000256" key="4">
    <source>
        <dbReference type="RuleBase" id="RU364147"/>
    </source>
</evidence>
<evidence type="ECO:0000313" key="5">
    <source>
        <dbReference type="EMBL" id="KAK8847811.1"/>
    </source>
</evidence>
<keyword evidence="6" id="KW-1185">Reference proteome</keyword>
<comment type="function">
    <text evidence="4">Component of the Mediator complex, a coactivator involved in the regulated transcription of nearly all RNA polymerase II-dependent genes. Mediator functions as a bridge to convey information from gene-specific regulatory proteins to the basal RNA polymerase II transcription machinery. Mediator is recruited to promoters by direct interactions with regulatory proteins and serves as a scaffold for the assembly of a functional pre-initiation complex with RNA polymerase II and the general transcription factors.</text>
</comment>
<evidence type="ECO:0000256" key="2">
    <source>
        <dbReference type="ARBA" id="ARBA00008186"/>
    </source>
</evidence>
<comment type="caution">
    <text evidence="5">The sequence shown here is derived from an EMBL/GenBank/DDBJ whole genome shotgun (WGS) entry which is preliminary data.</text>
</comment>
<dbReference type="Proteomes" id="UP001470230">
    <property type="component" value="Unassembled WGS sequence"/>
</dbReference>
<comment type="similarity">
    <text evidence="2 4">Belongs to the Mediator complex subunit 11 family.</text>
</comment>
<keyword evidence="3 4" id="KW-0539">Nucleus</keyword>
<comment type="subunit">
    <text evidence="4">Component of the Mediator complex.</text>
</comment>
<proteinExistence type="inferred from homology"/>
<sequence>MAERLRNLEDAEELVIGLLETAGKTVGELKEIQANDTAKSSSLLTLTKEYYSKLANIKNILNQELDSLKLVNQAQTRRPGIDKLAIAEWEAKVIADNLHELVNHP</sequence>
<dbReference type="Gene3D" id="1.10.287.3490">
    <property type="match status" value="1"/>
</dbReference>
<evidence type="ECO:0000256" key="3">
    <source>
        <dbReference type="ARBA" id="ARBA00023242"/>
    </source>
</evidence>
<gene>
    <name evidence="4" type="primary">MED11</name>
    <name evidence="5" type="ORF">M9Y10_018843</name>
</gene>
<keyword evidence="4" id="KW-0804">Transcription</keyword>
<keyword evidence="4" id="KW-0805">Transcription regulation</keyword>
<comment type="subcellular location">
    <subcellularLocation>
        <location evidence="1 4">Nucleus</location>
    </subcellularLocation>
</comment>
<accession>A0ABR2HHW0</accession>
<dbReference type="EMBL" id="JAPFFF010000027">
    <property type="protein sequence ID" value="KAK8847811.1"/>
    <property type="molecule type" value="Genomic_DNA"/>
</dbReference>
<evidence type="ECO:0000256" key="1">
    <source>
        <dbReference type="ARBA" id="ARBA00004123"/>
    </source>
</evidence>
<organism evidence="5 6">
    <name type="scientific">Tritrichomonas musculus</name>
    <dbReference type="NCBI Taxonomy" id="1915356"/>
    <lineage>
        <taxon>Eukaryota</taxon>
        <taxon>Metamonada</taxon>
        <taxon>Parabasalia</taxon>
        <taxon>Tritrichomonadida</taxon>
        <taxon>Tritrichomonadidae</taxon>
        <taxon>Tritrichomonas</taxon>
    </lineage>
</organism>
<reference evidence="5 6" key="1">
    <citation type="submission" date="2024-04" db="EMBL/GenBank/DDBJ databases">
        <title>Tritrichomonas musculus Genome.</title>
        <authorList>
            <person name="Alves-Ferreira E."/>
            <person name="Grigg M."/>
            <person name="Lorenzi H."/>
            <person name="Galac M."/>
        </authorList>
    </citation>
    <scope>NUCLEOTIDE SEQUENCE [LARGE SCALE GENOMIC DNA]</scope>
    <source>
        <strain evidence="5 6">EAF2021</strain>
    </source>
</reference>
<dbReference type="Pfam" id="PF10280">
    <property type="entry name" value="Med11"/>
    <property type="match status" value="1"/>
</dbReference>
<keyword evidence="4" id="KW-0010">Activator</keyword>
<protein>
    <recommendedName>
        <fullName evidence="4">Mediator of RNA polymerase II transcription subunit 11</fullName>
    </recommendedName>
    <alternativeName>
        <fullName evidence="4">Mediator complex subunit 11</fullName>
    </alternativeName>
</protein>
<evidence type="ECO:0000313" key="6">
    <source>
        <dbReference type="Proteomes" id="UP001470230"/>
    </source>
</evidence>
<name>A0ABR2HHW0_9EUKA</name>